<organism evidence="10 11">
    <name type="scientific">Zestosphaera tikiterensis</name>
    <dbReference type="NCBI Taxonomy" id="1973259"/>
    <lineage>
        <taxon>Archaea</taxon>
        <taxon>Thermoproteota</taxon>
        <taxon>Thermoprotei</taxon>
        <taxon>Desulfurococcales</taxon>
        <taxon>Desulfurococcaceae</taxon>
        <taxon>Zestosphaera</taxon>
    </lineage>
</organism>
<protein>
    <submittedName>
        <fullName evidence="10">ABC transporter</fullName>
    </submittedName>
</protein>
<dbReference type="InterPro" id="IPR003593">
    <property type="entry name" value="AAA+_ATPase"/>
</dbReference>
<evidence type="ECO:0000256" key="8">
    <source>
        <dbReference type="ARBA" id="ARBA00025157"/>
    </source>
</evidence>
<dbReference type="Gene3D" id="3.40.50.300">
    <property type="entry name" value="P-loop containing nucleotide triphosphate hydrolases"/>
    <property type="match status" value="1"/>
</dbReference>
<dbReference type="Proteomes" id="UP000244093">
    <property type="component" value="Unassembled WGS sequence"/>
</dbReference>
<comment type="function">
    <text evidence="8">Probably part of an ABC transporter complex. Responsible for energy coupling to the transport system.</text>
</comment>
<evidence type="ECO:0000256" key="1">
    <source>
        <dbReference type="ARBA" id="ARBA00004202"/>
    </source>
</evidence>
<feature type="domain" description="ABC transporter" evidence="9">
    <location>
        <begin position="3"/>
        <end position="219"/>
    </location>
</feature>
<dbReference type="GO" id="GO:0043190">
    <property type="term" value="C:ATP-binding cassette (ABC) transporter complex"/>
    <property type="evidence" value="ECO:0007669"/>
    <property type="project" value="TreeGrafter"/>
</dbReference>
<dbReference type="SMART" id="SM00382">
    <property type="entry name" value="AAA"/>
    <property type="match status" value="1"/>
</dbReference>
<keyword evidence="3" id="KW-1003">Cell membrane</keyword>
<gene>
    <name evidence="10" type="ORF">B7O98_08435</name>
</gene>
<reference evidence="10 11" key="1">
    <citation type="journal article" date="2018" name="Syst. Appl. Microbiol.">
        <title>A new symbiotic nanoarchaeote (Candidatus Nanoclepta minutus) and its host (Zestosphaera tikiterensis gen. nov., sp. nov.) from a New Zealand hot spring.</title>
        <authorList>
            <person name="St John E."/>
            <person name="Liu Y."/>
            <person name="Podar M."/>
            <person name="Stott M.B."/>
            <person name="Meneghin J."/>
            <person name="Chen Z."/>
            <person name="Lagutin K."/>
            <person name="Mitchell K."/>
            <person name="Reysenbach A.L."/>
        </authorList>
    </citation>
    <scope>NUCLEOTIDE SEQUENCE [LARGE SCALE GENOMIC DNA]</scope>
    <source>
        <strain evidence="10">NZ3</strain>
    </source>
</reference>
<dbReference type="CDD" id="cd03225">
    <property type="entry name" value="ABC_cobalt_CbiO_domain1"/>
    <property type="match status" value="1"/>
</dbReference>
<evidence type="ECO:0000313" key="11">
    <source>
        <dbReference type="Proteomes" id="UP000244093"/>
    </source>
</evidence>
<evidence type="ECO:0000256" key="2">
    <source>
        <dbReference type="ARBA" id="ARBA00022448"/>
    </source>
</evidence>
<comment type="caution">
    <text evidence="10">The sequence shown here is derived from an EMBL/GenBank/DDBJ whole genome shotgun (WGS) entry which is preliminary data.</text>
</comment>
<dbReference type="InterPro" id="IPR050095">
    <property type="entry name" value="ECF_ABC_transporter_ATP-bd"/>
</dbReference>
<name>A0A2R7Y2N7_9CREN</name>
<dbReference type="GO" id="GO:0016887">
    <property type="term" value="F:ATP hydrolysis activity"/>
    <property type="evidence" value="ECO:0007669"/>
    <property type="project" value="InterPro"/>
</dbReference>
<evidence type="ECO:0000256" key="7">
    <source>
        <dbReference type="ARBA" id="ARBA00023136"/>
    </source>
</evidence>
<dbReference type="GO" id="GO:0005524">
    <property type="term" value="F:ATP binding"/>
    <property type="evidence" value="ECO:0007669"/>
    <property type="project" value="UniProtKB-KW"/>
</dbReference>
<dbReference type="Pfam" id="PF00005">
    <property type="entry name" value="ABC_tran"/>
    <property type="match status" value="1"/>
</dbReference>
<dbReference type="PANTHER" id="PTHR43553:SF27">
    <property type="entry name" value="ENERGY-COUPLING FACTOR TRANSPORTER ATP-BINDING PROTEIN ECFA2"/>
    <property type="match status" value="1"/>
</dbReference>
<keyword evidence="7" id="KW-0472">Membrane</keyword>
<sequence length="221" mass="25068">MKLELVSVSYRYPGQQEYALKEVNAVFEGGKTYLITGPNGAGKTTLLLVAAGLLKPEEGYVTLDGIRLDEHTRDLRRFFGVLFQNPDVMLFNPTVYDEITYSIKQIEKNEGLIAQKVEELLKFFELNKDILTKPVYTLSYGFKKIIALISILIYDPKILLLDEPHTNLSKKFVKKVAEVIQTKKECGGITIVSSHNRRVYEGLTDCVIYIVNGRIVKKTCK</sequence>
<keyword evidence="5" id="KW-0067">ATP-binding</keyword>
<dbReference type="InterPro" id="IPR003439">
    <property type="entry name" value="ABC_transporter-like_ATP-bd"/>
</dbReference>
<evidence type="ECO:0000256" key="3">
    <source>
        <dbReference type="ARBA" id="ARBA00022475"/>
    </source>
</evidence>
<evidence type="ECO:0000256" key="6">
    <source>
        <dbReference type="ARBA" id="ARBA00022967"/>
    </source>
</evidence>
<keyword evidence="2" id="KW-0813">Transport</keyword>
<proteinExistence type="predicted"/>
<dbReference type="SUPFAM" id="SSF52540">
    <property type="entry name" value="P-loop containing nucleoside triphosphate hydrolases"/>
    <property type="match status" value="1"/>
</dbReference>
<dbReference type="PANTHER" id="PTHR43553">
    <property type="entry name" value="HEAVY METAL TRANSPORTER"/>
    <property type="match status" value="1"/>
</dbReference>
<keyword evidence="4" id="KW-0547">Nucleotide-binding</keyword>
<accession>A0A2R7Y2N7</accession>
<dbReference type="InterPro" id="IPR027417">
    <property type="entry name" value="P-loop_NTPase"/>
</dbReference>
<dbReference type="AlphaFoldDB" id="A0A2R7Y2N7"/>
<comment type="subcellular location">
    <subcellularLocation>
        <location evidence="1">Cell membrane</location>
        <topology evidence="1">Peripheral membrane protein</topology>
    </subcellularLocation>
</comment>
<dbReference type="GO" id="GO:0042626">
    <property type="term" value="F:ATPase-coupled transmembrane transporter activity"/>
    <property type="evidence" value="ECO:0007669"/>
    <property type="project" value="TreeGrafter"/>
</dbReference>
<dbReference type="PROSITE" id="PS50893">
    <property type="entry name" value="ABC_TRANSPORTER_2"/>
    <property type="match status" value="1"/>
</dbReference>
<dbReference type="EMBL" id="NBVN01000006">
    <property type="protein sequence ID" value="PUA31816.1"/>
    <property type="molecule type" value="Genomic_DNA"/>
</dbReference>
<evidence type="ECO:0000313" key="10">
    <source>
        <dbReference type="EMBL" id="PUA31816.1"/>
    </source>
</evidence>
<evidence type="ECO:0000256" key="5">
    <source>
        <dbReference type="ARBA" id="ARBA00022840"/>
    </source>
</evidence>
<keyword evidence="6" id="KW-1278">Translocase</keyword>
<evidence type="ECO:0000259" key="9">
    <source>
        <dbReference type="PROSITE" id="PS50893"/>
    </source>
</evidence>
<dbReference type="InterPro" id="IPR015856">
    <property type="entry name" value="ABC_transpr_CbiO/EcfA_su"/>
</dbReference>
<evidence type="ECO:0000256" key="4">
    <source>
        <dbReference type="ARBA" id="ARBA00022741"/>
    </source>
</evidence>